<dbReference type="InterPro" id="IPR021327">
    <property type="entry name" value="DUF2934"/>
</dbReference>
<dbReference type="OrthoDB" id="9811127at2"/>
<dbReference type="AlphaFoldDB" id="A0A0R3LYI4"/>
<keyword evidence="2" id="KW-1185">Reference proteome</keyword>
<name>A0A0R3LYI4_9BRAD</name>
<accession>A0A0R3LYI4</accession>
<dbReference type="EMBL" id="LLXX01000165">
    <property type="protein sequence ID" value="KRR00385.1"/>
    <property type="molecule type" value="Genomic_DNA"/>
</dbReference>
<gene>
    <name evidence="1" type="ORF">CP49_27985</name>
</gene>
<dbReference type="Pfam" id="PF11154">
    <property type="entry name" value="DUF2934"/>
    <property type="match status" value="1"/>
</dbReference>
<dbReference type="Proteomes" id="UP000051913">
    <property type="component" value="Unassembled WGS sequence"/>
</dbReference>
<evidence type="ECO:0008006" key="3">
    <source>
        <dbReference type="Google" id="ProtNLM"/>
    </source>
</evidence>
<proteinExistence type="predicted"/>
<protein>
    <recommendedName>
        <fullName evidence="3">DUF2934 domain-containing protein</fullName>
    </recommendedName>
</protein>
<evidence type="ECO:0000313" key="2">
    <source>
        <dbReference type="Proteomes" id="UP000051913"/>
    </source>
</evidence>
<dbReference type="RefSeq" id="WP_057853661.1">
    <property type="nucleotide sequence ID" value="NZ_LLXX01000165.1"/>
</dbReference>
<organism evidence="1 2">
    <name type="scientific">Bradyrhizobium valentinum</name>
    <dbReference type="NCBI Taxonomy" id="1518501"/>
    <lineage>
        <taxon>Bacteria</taxon>
        <taxon>Pseudomonadati</taxon>
        <taxon>Pseudomonadota</taxon>
        <taxon>Alphaproteobacteria</taxon>
        <taxon>Hyphomicrobiales</taxon>
        <taxon>Nitrobacteraceae</taxon>
        <taxon>Bradyrhizobium</taxon>
    </lineage>
</organism>
<reference evidence="1 2" key="1">
    <citation type="submission" date="2014-03" db="EMBL/GenBank/DDBJ databases">
        <title>Bradyrhizobium valentinum sp. nov., isolated from effective nodules of Lupinus mariae-josephae, a lupine endemic of basic-lime soils in Eastern Spain.</title>
        <authorList>
            <person name="Duran D."/>
            <person name="Rey L."/>
            <person name="Navarro A."/>
            <person name="Busquets A."/>
            <person name="Imperial J."/>
            <person name="Ruiz-Argueso T."/>
        </authorList>
    </citation>
    <scope>NUCLEOTIDE SEQUENCE [LARGE SCALE GENOMIC DNA]</scope>
    <source>
        <strain evidence="1 2">LmjM3</strain>
    </source>
</reference>
<comment type="caution">
    <text evidence="1">The sequence shown here is derived from an EMBL/GenBank/DDBJ whole genome shotgun (WGS) entry which is preliminary data.</text>
</comment>
<evidence type="ECO:0000313" key="1">
    <source>
        <dbReference type="EMBL" id="KRR00385.1"/>
    </source>
</evidence>
<dbReference type="STRING" id="1518501.CQ10_39270"/>
<sequence length="81" mass="8783">MPNLEEAIRERAYHLWIADGQPEGQADIYWLNAQREILTTSVESSGSNAAAAAPTDTRLVATKSTKKAKVARLGKSKTRAA</sequence>